<evidence type="ECO:0000256" key="3">
    <source>
        <dbReference type="ARBA" id="ARBA00022759"/>
    </source>
</evidence>
<dbReference type="EMBL" id="JAWJZB010000006">
    <property type="protein sequence ID" value="MDV5088440.1"/>
    <property type="molecule type" value="Genomic_DNA"/>
</dbReference>
<reference evidence="8 9" key="1">
    <citation type="submission" date="2023-10" db="EMBL/GenBank/DDBJ databases">
        <title>Veillonella sp. nov., isolated from a pig farm feces dump.</title>
        <authorList>
            <person name="Chang Y.-H."/>
        </authorList>
    </citation>
    <scope>NUCLEOTIDE SEQUENCE [LARGE SCALE GENOMIC DNA]</scope>
    <source>
        <strain evidence="8 9">YH-vei2233</strain>
    </source>
</reference>
<gene>
    <name evidence="8" type="ORF">RVY80_06230</name>
</gene>
<dbReference type="RefSeq" id="WP_317329968.1">
    <property type="nucleotide sequence ID" value="NZ_JAWJZA010000003.1"/>
</dbReference>
<dbReference type="PANTHER" id="PTHR30636:SF3">
    <property type="entry name" value="UPF0701 PROTEIN YICC"/>
    <property type="match status" value="1"/>
</dbReference>
<dbReference type="GO" id="GO:0016787">
    <property type="term" value="F:hydrolase activity"/>
    <property type="evidence" value="ECO:0007669"/>
    <property type="project" value="UniProtKB-KW"/>
</dbReference>
<dbReference type="EC" id="3.1.-.-" evidence="8"/>
<feature type="domain" description="Endoribonuclease YicC-like C-terminal" evidence="7">
    <location>
        <begin position="174"/>
        <end position="293"/>
    </location>
</feature>
<evidence type="ECO:0000256" key="2">
    <source>
        <dbReference type="ARBA" id="ARBA00022722"/>
    </source>
</evidence>
<evidence type="ECO:0000313" key="9">
    <source>
        <dbReference type="Proteomes" id="UP001272515"/>
    </source>
</evidence>
<dbReference type="InterPro" id="IPR013551">
    <property type="entry name" value="YicC-like_C"/>
</dbReference>
<dbReference type="Pfam" id="PF03755">
    <property type="entry name" value="YicC-like_N"/>
    <property type="match status" value="1"/>
</dbReference>
<comment type="caution">
    <text evidence="8">The sequence shown here is derived from an EMBL/GenBank/DDBJ whole genome shotgun (WGS) entry which is preliminary data.</text>
</comment>
<evidence type="ECO:0000256" key="1">
    <source>
        <dbReference type="ARBA" id="ARBA00001968"/>
    </source>
</evidence>
<dbReference type="InterPro" id="IPR005229">
    <property type="entry name" value="YicC/YloC-like"/>
</dbReference>
<evidence type="ECO:0000259" key="6">
    <source>
        <dbReference type="Pfam" id="PF03755"/>
    </source>
</evidence>
<comment type="similarity">
    <text evidence="5">Belongs to the YicC/YloC family.</text>
</comment>
<sequence length="293" mass="33336">MNSMTGFGRGESQQAGIQCSVEIKTVNSRYCDINIRSPKVINPVEHIIRQLIQSTLHRGKVEVMVTVVENGNREKKFTVNSTLKDQIKDMLIREGFYKETDTIPVQAIMAISGDWVQFQEDVVDQSVLEAMVSEATTKALHALTDMRIVEGQHIQLDLLGRLEILLQVLNCIDNVKDVAVTAYRNYLLTKMKSYLEDLHADVSEERFLQEVAILSDKTDITEEIVRFRSHVVQLENTLKDSKPVGRKLDFLIQEMNREVNTMGSKASDVGITDDVVQLKCELEKIREQVQNIE</sequence>
<organism evidence="8 9">
    <name type="scientific">Veillonella absiana</name>
    <dbReference type="NCBI Taxonomy" id="3079305"/>
    <lineage>
        <taxon>Bacteria</taxon>
        <taxon>Bacillati</taxon>
        <taxon>Bacillota</taxon>
        <taxon>Negativicutes</taxon>
        <taxon>Veillonellales</taxon>
        <taxon>Veillonellaceae</taxon>
        <taxon>Veillonella</taxon>
    </lineage>
</organism>
<keyword evidence="4 8" id="KW-0378">Hydrolase</keyword>
<dbReference type="InterPro" id="IPR013527">
    <property type="entry name" value="YicC-like_N"/>
</dbReference>
<dbReference type="PANTHER" id="PTHR30636">
    <property type="entry name" value="UPF0701 PROTEIN YICC"/>
    <property type="match status" value="1"/>
</dbReference>
<accession>A0ABU3Z946</accession>
<keyword evidence="3" id="KW-0255">Endonuclease</keyword>
<comment type="cofactor">
    <cofactor evidence="1">
        <name>a divalent metal cation</name>
        <dbReference type="ChEBI" id="CHEBI:60240"/>
    </cofactor>
</comment>
<evidence type="ECO:0000259" key="7">
    <source>
        <dbReference type="Pfam" id="PF08340"/>
    </source>
</evidence>
<evidence type="ECO:0000256" key="4">
    <source>
        <dbReference type="ARBA" id="ARBA00022801"/>
    </source>
</evidence>
<name>A0ABU3Z946_9FIRM</name>
<dbReference type="NCBIfam" id="TIGR00255">
    <property type="entry name" value="YicC/YloC family endoribonuclease"/>
    <property type="match status" value="1"/>
</dbReference>
<keyword evidence="2" id="KW-0540">Nuclease</keyword>
<protein>
    <submittedName>
        <fullName evidence="8">YicC/YloC family endoribonuclease</fullName>
        <ecNumber evidence="8">3.1.-.-</ecNumber>
    </submittedName>
</protein>
<feature type="domain" description="Endoribonuclease YicC-like N-terminal" evidence="6">
    <location>
        <begin position="1"/>
        <end position="155"/>
    </location>
</feature>
<evidence type="ECO:0000313" key="8">
    <source>
        <dbReference type="EMBL" id="MDV5088440.1"/>
    </source>
</evidence>
<dbReference type="Pfam" id="PF08340">
    <property type="entry name" value="YicC-like_C"/>
    <property type="match status" value="1"/>
</dbReference>
<proteinExistence type="inferred from homology"/>
<dbReference type="Proteomes" id="UP001272515">
    <property type="component" value="Unassembled WGS sequence"/>
</dbReference>
<keyword evidence="9" id="KW-1185">Reference proteome</keyword>
<evidence type="ECO:0000256" key="5">
    <source>
        <dbReference type="ARBA" id="ARBA00035648"/>
    </source>
</evidence>